<feature type="compositionally biased region" description="Low complexity" evidence="1">
    <location>
        <begin position="49"/>
        <end position="68"/>
    </location>
</feature>
<dbReference type="Gene3D" id="3.80.10.10">
    <property type="entry name" value="Ribonuclease Inhibitor"/>
    <property type="match status" value="1"/>
</dbReference>
<evidence type="ECO:0000313" key="2">
    <source>
        <dbReference type="Proteomes" id="UP000887565"/>
    </source>
</evidence>
<dbReference type="PANTHER" id="PTHR12904">
    <property type="match status" value="1"/>
</dbReference>
<accession>A0A915L4W9</accession>
<reference evidence="3" key="1">
    <citation type="submission" date="2022-11" db="UniProtKB">
        <authorList>
            <consortium name="WormBaseParasite"/>
        </authorList>
    </citation>
    <scope>IDENTIFICATION</scope>
</reference>
<dbReference type="InterPro" id="IPR051341">
    <property type="entry name" value="Zyg-11_UBL_adapter"/>
</dbReference>
<protein>
    <submittedName>
        <fullName evidence="3">Uncharacterized protein</fullName>
    </submittedName>
</protein>
<evidence type="ECO:0000313" key="3">
    <source>
        <dbReference type="WBParaSite" id="nRc.2.0.1.t46104-RA"/>
    </source>
</evidence>
<feature type="region of interest" description="Disordered" evidence="1">
    <location>
        <begin position="48"/>
        <end position="73"/>
    </location>
</feature>
<keyword evidence="2" id="KW-1185">Reference proteome</keyword>
<dbReference type="SUPFAM" id="SSF52047">
    <property type="entry name" value="RNI-like"/>
    <property type="match status" value="1"/>
</dbReference>
<dbReference type="WBParaSite" id="nRc.2.0.1.t46104-RA">
    <property type="protein sequence ID" value="nRc.2.0.1.t46104-RA"/>
    <property type="gene ID" value="nRc.2.0.1.g46104"/>
</dbReference>
<organism evidence="2 3">
    <name type="scientific">Romanomermis culicivorax</name>
    <name type="common">Nematode worm</name>
    <dbReference type="NCBI Taxonomy" id="13658"/>
    <lineage>
        <taxon>Eukaryota</taxon>
        <taxon>Metazoa</taxon>
        <taxon>Ecdysozoa</taxon>
        <taxon>Nematoda</taxon>
        <taxon>Enoplea</taxon>
        <taxon>Dorylaimia</taxon>
        <taxon>Mermithida</taxon>
        <taxon>Mermithoidea</taxon>
        <taxon>Mermithidae</taxon>
        <taxon>Romanomermis</taxon>
    </lineage>
</organism>
<sequence>MSNRVDEDLKYDCQFIPRSLEQLCLDYLSDKIVRFCSKKPCTTEACLRSSVSPSSSNTTSSPDSPMDSNVEESTQKGNLNCFANNNANSFTASKLLENVANEHRANSTQESVMSDDEYFSTDILHEVFFGTRIAESILSKMNENRCINNDTLKYFRNFRTRIKHFKVQDCKASSLNEGGLMILNEHDLKSLRLINLSGIGLHILVNRILNPCTIKNLELLDLSGTLRTAHYRLMSDSSFSKSPCYHDAVFGNASPSFLGRFINLKTLIVSRSHLDDFALTEICKYLQFLEYLDISSTLVTRLEPLLSSKDRLKTLIAQKHRFKEPQNAAQILACMVALEVLDISVNPKSCSALSQANAAANGADSFRLGLFLVQFLAENPSSLPKLRILDISGGQANFQINAFE</sequence>
<evidence type="ECO:0000256" key="1">
    <source>
        <dbReference type="SAM" id="MobiDB-lite"/>
    </source>
</evidence>
<dbReference type="InterPro" id="IPR032675">
    <property type="entry name" value="LRR_dom_sf"/>
</dbReference>
<dbReference type="Proteomes" id="UP000887565">
    <property type="component" value="Unplaced"/>
</dbReference>
<dbReference type="PANTHER" id="PTHR12904:SF23">
    <property type="entry name" value="PROTEIN ZER-1 HOMOLOG"/>
    <property type="match status" value="1"/>
</dbReference>
<dbReference type="AlphaFoldDB" id="A0A915L4W9"/>
<proteinExistence type="predicted"/>
<name>A0A915L4W9_ROMCU</name>